<dbReference type="Gene3D" id="1.20.120.340">
    <property type="entry name" value="Flagellar protein FliS"/>
    <property type="match status" value="1"/>
</dbReference>
<sequence>MYKHGINQYRQVGIKDQIATADPHKITQILMQAALENLSVAKGCIERNDLTNKAKPMAKATSIITSLKNTLDHERGGDISTNLDDLYAFMLERLSEASRNNDAKLIEEVIEVFLPIKTAWDQIPDSAKAEAYTQR</sequence>
<keyword evidence="8" id="KW-1185">Reference proteome</keyword>
<evidence type="ECO:0000256" key="1">
    <source>
        <dbReference type="ARBA" id="ARBA00004514"/>
    </source>
</evidence>
<dbReference type="PANTHER" id="PTHR34773">
    <property type="entry name" value="FLAGELLAR SECRETION CHAPERONE FLIS"/>
    <property type="match status" value="1"/>
</dbReference>
<dbReference type="PANTHER" id="PTHR34773:SF1">
    <property type="entry name" value="FLAGELLAR SECRETION CHAPERONE FLIS"/>
    <property type="match status" value="1"/>
</dbReference>
<organism evidence="7 8">
    <name type="scientific">Agarivorans gilvus</name>
    <dbReference type="NCBI Taxonomy" id="680279"/>
    <lineage>
        <taxon>Bacteria</taxon>
        <taxon>Pseudomonadati</taxon>
        <taxon>Pseudomonadota</taxon>
        <taxon>Gammaproteobacteria</taxon>
        <taxon>Alteromonadales</taxon>
        <taxon>Alteromonadaceae</taxon>
        <taxon>Agarivorans</taxon>
    </lineage>
</organism>
<keyword evidence="7" id="KW-0966">Cell projection</keyword>
<evidence type="ECO:0000256" key="5">
    <source>
        <dbReference type="ARBA" id="ARBA00023186"/>
    </source>
</evidence>
<dbReference type="CDD" id="cd16098">
    <property type="entry name" value="FliS"/>
    <property type="match status" value="1"/>
</dbReference>
<dbReference type="Pfam" id="PF02561">
    <property type="entry name" value="FliS"/>
    <property type="match status" value="1"/>
</dbReference>
<protein>
    <recommendedName>
        <fullName evidence="6">Flagellar secretion chaperone FliS</fullName>
    </recommendedName>
</protein>
<comment type="caution">
    <text evidence="7">The sequence shown here is derived from an EMBL/GenBank/DDBJ whole genome shotgun (WGS) entry which is preliminary data.</text>
</comment>
<keyword evidence="7" id="KW-0969">Cilium</keyword>
<accession>A0ABQ1I480</accession>
<evidence type="ECO:0000313" key="8">
    <source>
        <dbReference type="Proteomes" id="UP000651977"/>
    </source>
</evidence>
<evidence type="ECO:0000313" key="7">
    <source>
        <dbReference type="EMBL" id="GGB10572.1"/>
    </source>
</evidence>
<keyword evidence="3 6" id="KW-0963">Cytoplasm</keyword>
<keyword evidence="4 6" id="KW-1005">Bacterial flagellum biogenesis</keyword>
<evidence type="ECO:0000256" key="3">
    <source>
        <dbReference type="ARBA" id="ARBA00022490"/>
    </source>
</evidence>
<evidence type="ECO:0000256" key="2">
    <source>
        <dbReference type="ARBA" id="ARBA00008787"/>
    </source>
</evidence>
<dbReference type="InterPro" id="IPR036584">
    <property type="entry name" value="FliS_sf"/>
</dbReference>
<dbReference type="InterPro" id="IPR003713">
    <property type="entry name" value="FliS"/>
</dbReference>
<dbReference type="RefSeq" id="WP_055732096.1">
    <property type="nucleotide sequence ID" value="NZ_BMDY01000014.1"/>
</dbReference>
<keyword evidence="5" id="KW-0143">Chaperone</keyword>
<keyword evidence="7" id="KW-0282">Flagellum</keyword>
<dbReference type="Proteomes" id="UP000651977">
    <property type="component" value="Unassembled WGS sequence"/>
</dbReference>
<dbReference type="SUPFAM" id="SSF101116">
    <property type="entry name" value="Flagellar export chaperone FliS"/>
    <property type="match status" value="1"/>
</dbReference>
<comment type="similarity">
    <text evidence="2 6">Belongs to the FliS family.</text>
</comment>
<comment type="subcellular location">
    <subcellularLocation>
        <location evidence="1 6">Cytoplasm</location>
        <location evidence="1 6">Cytosol</location>
    </subcellularLocation>
</comment>
<dbReference type="PIRSF" id="PIRSF039090">
    <property type="entry name" value="Flis"/>
    <property type="match status" value="1"/>
</dbReference>
<gene>
    <name evidence="7" type="primary">fliS</name>
    <name evidence="7" type="ORF">GCM10007414_24930</name>
</gene>
<reference evidence="8" key="1">
    <citation type="journal article" date="2019" name="Int. J. Syst. Evol. Microbiol.">
        <title>The Global Catalogue of Microorganisms (GCM) 10K type strain sequencing project: providing services to taxonomists for standard genome sequencing and annotation.</title>
        <authorList>
            <consortium name="The Broad Institute Genomics Platform"/>
            <consortium name="The Broad Institute Genome Sequencing Center for Infectious Disease"/>
            <person name="Wu L."/>
            <person name="Ma J."/>
        </authorList>
    </citation>
    <scope>NUCLEOTIDE SEQUENCE [LARGE SCALE GENOMIC DNA]</scope>
    <source>
        <strain evidence="8">CGMCC 1.10131</strain>
    </source>
</reference>
<evidence type="ECO:0000256" key="6">
    <source>
        <dbReference type="PIRNR" id="PIRNR039090"/>
    </source>
</evidence>
<dbReference type="NCBIfam" id="TIGR00208">
    <property type="entry name" value="fliS"/>
    <property type="match status" value="1"/>
</dbReference>
<dbReference type="EMBL" id="BMDY01000014">
    <property type="protein sequence ID" value="GGB10572.1"/>
    <property type="molecule type" value="Genomic_DNA"/>
</dbReference>
<evidence type="ECO:0000256" key="4">
    <source>
        <dbReference type="ARBA" id="ARBA00022795"/>
    </source>
</evidence>
<name>A0ABQ1I480_9ALTE</name>
<proteinExistence type="inferred from homology"/>